<evidence type="ECO:0000256" key="3">
    <source>
        <dbReference type="PROSITE-ProRule" id="PRU00284"/>
    </source>
</evidence>
<sequence>MTVTQRLMLLVGTAAAGLVLVSAIAVSQIGRVYTAANFTSEYTLPSLIALNELIVGVERERIRTMRHVFVANDTASMSEIDRTIAAADQETKAGLANYERTILSEGDRRRFDAVLAQFDVFNEAQQSVLGHSRSGQKELAQAQFADFDASGQKLERELYGYIDYNIELGRKGASAAERTKDVRIIIMISISAVTILVAVLLGVWIIRRLMRQLGGEPAYAVEIAGRMAEGRLMDVQVRPGDTESILAAMQRMQMTFTDFIEAQRENAEQHELGMIDHQISVERFPGVYGQMAASINELVRSHIAVKMRVVEIVSRYALGDLSVDMDRLPGRKAQITSAIDSVKSSLQAVNAQIKGLVEAAVVGDFKARGDTERFQYEFKEMIEGLNRLMSISDVGLGEVSRILGALAKGDLTQRIEGDYQGTFGTLQEDSNTTVARLREVVGQIIDASQELDRAAKEIATGNQDLSSRTESQASSLEQTASAMEELSTTVKQNADNAQQANDLAQSSNDTVAHGGEVVRRVVSTMGEIKASSNRIADIITVIDGIAFQTNILALNAAVEAARAGEQGRGFAVVAGEVRSLAQRSATAAKEIKDLIADSARRVEEGVLLANQAGTAINEVVESSRQVASLVTDITKASREQSSGIGQVAEAIGQMDEMTQQNAALVEEAAAAAESLQEQTQGLVRSVRLFQLGEEAATPVAAAARGSMSRSPVKSSAKVSEHSAPPRKSSAPISSAEDWEEF</sequence>
<protein>
    <submittedName>
        <fullName evidence="9">Methyl-accepting chemotaxis protein</fullName>
    </submittedName>
</protein>
<evidence type="ECO:0000313" key="9">
    <source>
        <dbReference type="EMBL" id="MFD2111607.1"/>
    </source>
</evidence>
<evidence type="ECO:0000256" key="2">
    <source>
        <dbReference type="ARBA" id="ARBA00029447"/>
    </source>
</evidence>
<dbReference type="CDD" id="cd11386">
    <property type="entry name" value="MCP_signal"/>
    <property type="match status" value="1"/>
</dbReference>
<evidence type="ECO:0000259" key="7">
    <source>
        <dbReference type="PROSITE" id="PS50111"/>
    </source>
</evidence>
<feature type="transmembrane region" description="Helical" evidence="6">
    <location>
        <begin position="184"/>
        <end position="206"/>
    </location>
</feature>
<keyword evidence="1" id="KW-0488">Methylation</keyword>
<dbReference type="PROSITE" id="PS50885">
    <property type="entry name" value="HAMP"/>
    <property type="match status" value="1"/>
</dbReference>
<dbReference type="SMART" id="SM00283">
    <property type="entry name" value="MA"/>
    <property type="match status" value="1"/>
</dbReference>
<keyword evidence="4" id="KW-0175">Coiled coil</keyword>
<dbReference type="PANTHER" id="PTHR43531">
    <property type="entry name" value="PROTEIN ICFG"/>
    <property type="match status" value="1"/>
</dbReference>
<name>A0ABW4Y602_9GAMM</name>
<dbReference type="PANTHER" id="PTHR43531:SF14">
    <property type="entry name" value="METHYL-ACCEPTING CHEMOTAXIS PROTEIN I-RELATED"/>
    <property type="match status" value="1"/>
</dbReference>
<feature type="domain" description="HAMP" evidence="8">
    <location>
        <begin position="396"/>
        <end position="442"/>
    </location>
</feature>
<dbReference type="Pfam" id="PF12729">
    <property type="entry name" value="4HB_MCP_1"/>
    <property type="match status" value="1"/>
</dbReference>
<comment type="caution">
    <text evidence="9">The sequence shown here is derived from an EMBL/GenBank/DDBJ whole genome shotgun (WGS) entry which is preliminary data.</text>
</comment>
<dbReference type="Gene3D" id="1.10.287.950">
    <property type="entry name" value="Methyl-accepting chemotaxis protein"/>
    <property type="match status" value="1"/>
</dbReference>
<dbReference type="Proteomes" id="UP001597337">
    <property type="component" value="Unassembled WGS sequence"/>
</dbReference>
<evidence type="ECO:0000256" key="5">
    <source>
        <dbReference type="SAM" id="MobiDB-lite"/>
    </source>
</evidence>
<evidence type="ECO:0000256" key="6">
    <source>
        <dbReference type="SAM" id="Phobius"/>
    </source>
</evidence>
<keyword evidence="6" id="KW-0472">Membrane</keyword>
<dbReference type="InterPro" id="IPR051310">
    <property type="entry name" value="MCP_chemotaxis"/>
</dbReference>
<organism evidence="9 10">
    <name type="scientific">Thiorhodococcus fuscus</name>
    <dbReference type="NCBI Taxonomy" id="527200"/>
    <lineage>
        <taxon>Bacteria</taxon>
        <taxon>Pseudomonadati</taxon>
        <taxon>Pseudomonadota</taxon>
        <taxon>Gammaproteobacteria</taxon>
        <taxon>Chromatiales</taxon>
        <taxon>Chromatiaceae</taxon>
        <taxon>Thiorhodococcus</taxon>
    </lineage>
</organism>
<dbReference type="PROSITE" id="PS50111">
    <property type="entry name" value="CHEMOTAXIS_TRANSDUC_2"/>
    <property type="match status" value="1"/>
</dbReference>
<feature type="region of interest" description="Disordered" evidence="5">
    <location>
        <begin position="698"/>
        <end position="741"/>
    </location>
</feature>
<feature type="region of interest" description="Disordered" evidence="5">
    <location>
        <begin position="459"/>
        <end position="485"/>
    </location>
</feature>
<evidence type="ECO:0000256" key="4">
    <source>
        <dbReference type="SAM" id="Coils"/>
    </source>
</evidence>
<feature type="domain" description="Methyl-accepting transducer" evidence="7">
    <location>
        <begin position="447"/>
        <end position="676"/>
    </location>
</feature>
<accession>A0ABW4Y602</accession>
<keyword evidence="3" id="KW-0807">Transducer</keyword>
<dbReference type="Pfam" id="PF18947">
    <property type="entry name" value="HAMP_2"/>
    <property type="match status" value="1"/>
</dbReference>
<proteinExistence type="inferred from homology"/>
<evidence type="ECO:0000259" key="8">
    <source>
        <dbReference type="PROSITE" id="PS50885"/>
    </source>
</evidence>
<keyword evidence="10" id="KW-1185">Reference proteome</keyword>
<dbReference type="Pfam" id="PF00015">
    <property type="entry name" value="MCPsignal"/>
    <property type="match status" value="1"/>
</dbReference>
<evidence type="ECO:0000256" key="1">
    <source>
        <dbReference type="ARBA" id="ARBA00022481"/>
    </source>
</evidence>
<comment type="similarity">
    <text evidence="2">Belongs to the methyl-accepting chemotaxis (MCP) protein family.</text>
</comment>
<dbReference type="RefSeq" id="WP_386025178.1">
    <property type="nucleotide sequence ID" value="NZ_JBHUHX010000015.1"/>
</dbReference>
<feature type="compositionally biased region" description="Polar residues" evidence="5">
    <location>
        <begin position="460"/>
        <end position="485"/>
    </location>
</feature>
<feature type="coiled-coil region" evidence="4">
    <location>
        <begin position="647"/>
        <end position="674"/>
    </location>
</feature>
<gene>
    <name evidence="9" type="ORF">ACFSJC_07120</name>
</gene>
<reference evidence="10" key="1">
    <citation type="journal article" date="2019" name="Int. J. Syst. Evol. Microbiol.">
        <title>The Global Catalogue of Microorganisms (GCM) 10K type strain sequencing project: providing services to taxonomists for standard genome sequencing and annotation.</title>
        <authorList>
            <consortium name="The Broad Institute Genomics Platform"/>
            <consortium name="The Broad Institute Genome Sequencing Center for Infectious Disease"/>
            <person name="Wu L."/>
            <person name="Ma J."/>
        </authorList>
    </citation>
    <scope>NUCLEOTIDE SEQUENCE [LARGE SCALE GENOMIC DNA]</scope>
    <source>
        <strain evidence="10">KACC 12597</strain>
    </source>
</reference>
<evidence type="ECO:0000313" key="10">
    <source>
        <dbReference type="Proteomes" id="UP001597337"/>
    </source>
</evidence>
<dbReference type="SUPFAM" id="SSF58104">
    <property type="entry name" value="Methyl-accepting chemotaxis protein (MCP) signaling domain"/>
    <property type="match status" value="1"/>
</dbReference>
<dbReference type="InterPro" id="IPR024478">
    <property type="entry name" value="HlyB_4HB_MCP"/>
</dbReference>
<dbReference type="InterPro" id="IPR003660">
    <property type="entry name" value="HAMP_dom"/>
</dbReference>
<keyword evidence="6" id="KW-0812">Transmembrane</keyword>
<dbReference type="Pfam" id="PF18575">
    <property type="entry name" value="HAMP_N3"/>
    <property type="match status" value="1"/>
</dbReference>
<dbReference type="Gene3D" id="1.20.120.1530">
    <property type="match status" value="2"/>
</dbReference>
<dbReference type="InterPro" id="IPR004089">
    <property type="entry name" value="MCPsignal_dom"/>
</dbReference>
<keyword evidence="6" id="KW-1133">Transmembrane helix</keyword>
<dbReference type="InterPro" id="IPR041395">
    <property type="entry name" value="McpB_HAMP_3rd"/>
</dbReference>
<dbReference type="EMBL" id="JBHUHX010000015">
    <property type="protein sequence ID" value="MFD2111607.1"/>
    <property type="molecule type" value="Genomic_DNA"/>
</dbReference>
<feature type="compositionally biased region" description="Polar residues" evidence="5">
    <location>
        <begin position="707"/>
        <end position="717"/>
    </location>
</feature>